<dbReference type="SUPFAM" id="SSF53067">
    <property type="entry name" value="Actin-like ATPase domain"/>
    <property type="match status" value="2"/>
</dbReference>
<evidence type="ECO:0000256" key="2">
    <source>
        <dbReference type="ARBA" id="ARBA00022679"/>
    </source>
</evidence>
<keyword evidence="3 6" id="KW-0418">Kinase</keyword>
<sequence length="489" mass="54502">MMSSQSAVFLGIDIGTQGVRTLAVNEHGQILATADRTFPLDKQRQEQSPKQWWQMMSLCLLEMVEELKKQVSPTYWRTVSVTSTSGTVLALDQNDQPVSPALMYSDSRPEQEAKMCREAVQQQPPDFGGYRSFNTSSALPEVLWYVRHHPERAERIHRWVHATDYLIGRLSGVWGISDYTNVLKTGYDLLQHQWPDYIQSQLGLPLSWFPKVVAPGTPLGTITPEASAATGLPVHLQVTAGMTDGCASQVASGAIAPGEWNTTIGTTLVIKGVTRERVVDSRGRFYSHKHPQGHWMPGGASNTGSDWVSKDYRHEELGELTEKAEKLTPTSWLAYPLQGKGERFPFVASEAVGFEPDGLRPEERFAARMEGVAYLERLAYETAESLSGEQVKAVYTAGGASQNNTWLQIRSSVLNRLVIRMKNISGAMGAAILSASQSYYSGLQEAVSYLVTVEKQVEPHPQKHEVYQERYHQFLERLREKGYLAGDPK</sequence>
<organism evidence="6 7">
    <name type="scientific">Kroppenstedtia pulmonis</name>
    <dbReference type="NCBI Taxonomy" id="1380685"/>
    <lineage>
        <taxon>Bacteria</taxon>
        <taxon>Bacillati</taxon>
        <taxon>Bacillota</taxon>
        <taxon>Bacilli</taxon>
        <taxon>Bacillales</taxon>
        <taxon>Thermoactinomycetaceae</taxon>
        <taxon>Kroppenstedtia</taxon>
    </lineage>
</organism>
<comment type="similarity">
    <text evidence="1">Belongs to the FGGY kinase family.</text>
</comment>
<gene>
    <name evidence="6" type="ORF">GXN76_11530</name>
</gene>
<dbReference type="InterPro" id="IPR000577">
    <property type="entry name" value="Carb_kinase_FGGY"/>
</dbReference>
<name>A0A7D4C7N0_9BACL</name>
<dbReference type="InterPro" id="IPR043129">
    <property type="entry name" value="ATPase_NBD"/>
</dbReference>
<evidence type="ECO:0000259" key="5">
    <source>
        <dbReference type="Pfam" id="PF02782"/>
    </source>
</evidence>
<dbReference type="Proteomes" id="UP000503088">
    <property type="component" value="Chromosome"/>
</dbReference>
<evidence type="ECO:0000256" key="1">
    <source>
        <dbReference type="ARBA" id="ARBA00009156"/>
    </source>
</evidence>
<dbReference type="AlphaFoldDB" id="A0A7D4C7N0"/>
<feature type="domain" description="Carbohydrate kinase FGGY N-terminal" evidence="4">
    <location>
        <begin position="9"/>
        <end position="249"/>
    </location>
</feature>
<keyword evidence="7" id="KW-1185">Reference proteome</keyword>
<evidence type="ECO:0000313" key="7">
    <source>
        <dbReference type="Proteomes" id="UP000503088"/>
    </source>
</evidence>
<evidence type="ECO:0000313" key="6">
    <source>
        <dbReference type="EMBL" id="QKG85036.1"/>
    </source>
</evidence>
<proteinExistence type="inferred from homology"/>
<dbReference type="KEGG" id="kpul:GXN76_11530"/>
<dbReference type="GO" id="GO:0016301">
    <property type="term" value="F:kinase activity"/>
    <property type="evidence" value="ECO:0007669"/>
    <property type="project" value="UniProtKB-KW"/>
</dbReference>
<keyword evidence="2" id="KW-0808">Transferase</keyword>
<dbReference type="PANTHER" id="PTHR43095">
    <property type="entry name" value="SUGAR KINASE"/>
    <property type="match status" value="1"/>
</dbReference>
<evidence type="ECO:0000256" key="3">
    <source>
        <dbReference type="ARBA" id="ARBA00022777"/>
    </source>
</evidence>
<reference evidence="6 7" key="1">
    <citation type="submission" date="2020-01" db="EMBL/GenBank/DDBJ databases">
        <authorList>
            <person name="Gulvik C.A."/>
            <person name="Batra D.G."/>
        </authorList>
    </citation>
    <scope>NUCLEOTIDE SEQUENCE [LARGE SCALE GENOMIC DNA]</scope>
    <source>
        <strain evidence="6 7">W9323</strain>
    </source>
</reference>
<feature type="domain" description="Carbohydrate kinase FGGY C-terminal" evidence="5">
    <location>
        <begin position="263"/>
        <end position="435"/>
    </location>
</feature>
<evidence type="ECO:0000259" key="4">
    <source>
        <dbReference type="Pfam" id="PF00370"/>
    </source>
</evidence>
<accession>A0A7D4C7N0</accession>
<dbReference type="InterPro" id="IPR018484">
    <property type="entry name" value="FGGY_N"/>
</dbReference>
<dbReference type="Pfam" id="PF00370">
    <property type="entry name" value="FGGY_N"/>
    <property type="match status" value="1"/>
</dbReference>
<dbReference type="EMBL" id="CP048104">
    <property type="protein sequence ID" value="QKG85036.1"/>
    <property type="molecule type" value="Genomic_DNA"/>
</dbReference>
<protein>
    <submittedName>
        <fullName evidence="6">FGGY-family carbohydrate kinase</fullName>
    </submittedName>
</protein>
<dbReference type="PIRSF" id="PIRSF000538">
    <property type="entry name" value="GlpK"/>
    <property type="match status" value="1"/>
</dbReference>
<dbReference type="InterPro" id="IPR050406">
    <property type="entry name" value="FGGY_Carb_Kinase"/>
</dbReference>
<dbReference type="GO" id="GO:0005975">
    <property type="term" value="P:carbohydrate metabolic process"/>
    <property type="evidence" value="ECO:0007669"/>
    <property type="project" value="InterPro"/>
</dbReference>
<dbReference type="Pfam" id="PF02782">
    <property type="entry name" value="FGGY_C"/>
    <property type="match status" value="1"/>
</dbReference>
<dbReference type="CDD" id="cd07783">
    <property type="entry name" value="ASKHA_NBD_FGGY_SePSK_AtXK1-like"/>
    <property type="match status" value="1"/>
</dbReference>
<dbReference type="InterPro" id="IPR018485">
    <property type="entry name" value="FGGY_C"/>
</dbReference>
<dbReference type="Gene3D" id="3.30.420.40">
    <property type="match status" value="2"/>
</dbReference>